<proteinExistence type="inferred from homology"/>
<keyword evidence="1 7" id="KW-0227">DNA damage</keyword>
<comment type="function">
    <text evidence="7">Catalyzes the excision of an oxidatively damaged form of guanine (7,8-dihydro-8-oxoguanine = 8-oxoG) from DNA. Also cleaves the DNA backbone at apurinic/apyrimidinic sites (AP sites).</text>
</comment>
<dbReference type="GO" id="GO:0006284">
    <property type="term" value="P:base-excision repair"/>
    <property type="evidence" value="ECO:0007669"/>
    <property type="project" value="UniProtKB-UniRule"/>
</dbReference>
<comment type="caution">
    <text evidence="9">The sequence shown here is derived from an EMBL/GenBank/DDBJ whole genome shotgun (WGS) entry which is preliminary data.</text>
</comment>
<gene>
    <name evidence="7" type="primary">ogg</name>
    <name evidence="9" type="ORF">EV215_1661</name>
</gene>
<dbReference type="InterPro" id="IPR003265">
    <property type="entry name" value="HhH-GPD_domain"/>
</dbReference>
<dbReference type="Gene3D" id="1.10.340.30">
    <property type="entry name" value="Hypothetical protein, domain 2"/>
    <property type="match status" value="1"/>
</dbReference>
<evidence type="ECO:0000256" key="4">
    <source>
        <dbReference type="ARBA" id="ARBA00023239"/>
    </source>
</evidence>
<protein>
    <recommendedName>
        <fullName evidence="7">8-oxoguanine DNA glycosylase/AP lyase</fullName>
    </recommendedName>
    <domain>
        <recommendedName>
            <fullName evidence="7">8-oxoguanine DNA glycosylase</fullName>
            <shortName evidence="7">8-oxoG DNA glycosylase</shortName>
            <ecNumber evidence="7">3.2.2.-</ecNumber>
        </recommendedName>
    </domain>
    <domain>
        <recommendedName>
            <fullName evidence="7">DNA-(apurinic or apyrimidinic site) lyase</fullName>
            <shortName evidence="7">AP lyase</shortName>
            <ecNumber evidence="7">4.2.99.18</ecNumber>
        </recommendedName>
    </domain>
</protein>
<keyword evidence="5 7" id="KW-0511">Multifunctional enzyme</keyword>
<comment type="similarity">
    <text evidence="7">Belongs to the type-2 OGG1 family.</text>
</comment>
<dbReference type="NCBIfam" id="NF002305">
    <property type="entry name" value="PRK01229.1"/>
    <property type="match status" value="1"/>
</dbReference>
<keyword evidence="6 7" id="KW-0326">Glycosidase</keyword>
<dbReference type="GO" id="GO:0016799">
    <property type="term" value="F:hydrolase activity, hydrolyzing N-glycosyl compounds"/>
    <property type="evidence" value="ECO:0007669"/>
    <property type="project" value="UniProtKB-UniRule"/>
</dbReference>
<keyword evidence="3 7" id="KW-0234">DNA repair</keyword>
<dbReference type="GO" id="GO:0140078">
    <property type="term" value="F:class I DNA-(apurinic or apyrimidinic site) endonuclease activity"/>
    <property type="evidence" value="ECO:0007669"/>
    <property type="project" value="UniProtKB-EC"/>
</dbReference>
<evidence type="ECO:0000256" key="2">
    <source>
        <dbReference type="ARBA" id="ARBA00022801"/>
    </source>
</evidence>
<evidence type="ECO:0000256" key="7">
    <source>
        <dbReference type="HAMAP-Rule" id="MF_00241"/>
    </source>
</evidence>
<feature type="site" description="Important for guanine/8-oxoguanine distinction" evidence="7">
    <location>
        <position position="214"/>
    </location>
</feature>
<dbReference type="SUPFAM" id="SSF48150">
    <property type="entry name" value="DNA-glycosylase"/>
    <property type="match status" value="1"/>
</dbReference>
<dbReference type="PIRSF" id="PIRSF005954">
    <property type="entry name" value="Thrmst_ogg"/>
    <property type="match status" value="1"/>
</dbReference>
<dbReference type="Gene3D" id="1.10.1670.10">
    <property type="entry name" value="Helix-hairpin-Helix base-excision DNA repair enzymes (C-terminal)"/>
    <property type="match status" value="1"/>
</dbReference>
<keyword evidence="2 7" id="KW-0378">Hydrolase</keyword>
<feature type="domain" description="HhH-GPD" evidence="8">
    <location>
        <begin position="45"/>
        <end position="209"/>
    </location>
</feature>
<reference evidence="9 10" key="1">
    <citation type="submission" date="2019-03" db="EMBL/GenBank/DDBJ databases">
        <title>Genomic Encyclopedia of Type Strains, Phase IV (KMG-IV): sequencing the most valuable type-strain genomes for metagenomic binning, comparative biology and taxonomic classification.</title>
        <authorList>
            <person name="Goeker M."/>
        </authorList>
    </citation>
    <scope>NUCLEOTIDE SEQUENCE [LARGE SCALE GENOMIC DNA]</scope>
    <source>
        <strain evidence="9 10">DSM 100055</strain>
    </source>
</reference>
<evidence type="ECO:0000259" key="8">
    <source>
        <dbReference type="SMART" id="SM00478"/>
    </source>
</evidence>
<evidence type="ECO:0000313" key="10">
    <source>
        <dbReference type="Proteomes" id="UP000294678"/>
    </source>
</evidence>
<dbReference type="InterPro" id="IPR023170">
    <property type="entry name" value="HhH_base_excis_C"/>
</dbReference>
<dbReference type="InterPro" id="IPR011257">
    <property type="entry name" value="DNA_glycosylase"/>
</dbReference>
<organism evidence="9 10">
    <name type="scientific">Hypnocyclicus thermotrophus</name>
    <dbReference type="NCBI Taxonomy" id="1627895"/>
    <lineage>
        <taxon>Bacteria</taxon>
        <taxon>Fusobacteriati</taxon>
        <taxon>Fusobacteriota</taxon>
        <taxon>Fusobacteriia</taxon>
        <taxon>Fusobacteriales</taxon>
        <taxon>Fusobacteriaceae</taxon>
        <taxon>Hypnocyclicus</taxon>
    </lineage>
</organism>
<keyword evidence="10" id="KW-1185">Reference proteome</keyword>
<dbReference type="SMART" id="SM00478">
    <property type="entry name" value="ENDO3c"/>
    <property type="match status" value="1"/>
</dbReference>
<dbReference type="AlphaFoldDB" id="A0AA46DXM2"/>
<feature type="active site" evidence="7">
    <location>
        <position position="135"/>
    </location>
</feature>
<feature type="active site" evidence="7">
    <location>
        <position position="154"/>
    </location>
</feature>
<sequence>MDIKELKNSYKRLKIDIEKRLEEFKLIWLEGNNEDIFIELAFCILTPQSKAKSAWKAITKLKETGLLFYGEEEEIVEYLNIVRFKNTKAKNLVLLRETIKDENGVIIIKEILDKLESPIKMRNWIVKNIRGIGYKEASHFLRNIGFGSKLAILDRHILKNLFKLNVINEIPKTLTAKKYLEIENKMIEFSKKINIKMEHLDFVLWYQEAGEIFK</sequence>
<evidence type="ECO:0000256" key="6">
    <source>
        <dbReference type="ARBA" id="ARBA00023295"/>
    </source>
</evidence>
<comment type="catalytic activity">
    <reaction evidence="7">
        <text>2'-deoxyribonucleotide-(2'-deoxyribose 5'-phosphate)-2'-deoxyribonucleotide-DNA = a 3'-end 2'-deoxyribonucleotide-(2,3-dehydro-2,3-deoxyribose 5'-phosphate)-DNA + a 5'-end 5'-phospho-2'-deoxyribonucleoside-DNA + H(+)</text>
        <dbReference type="Rhea" id="RHEA:66592"/>
        <dbReference type="Rhea" id="RHEA-COMP:13180"/>
        <dbReference type="Rhea" id="RHEA-COMP:16897"/>
        <dbReference type="Rhea" id="RHEA-COMP:17067"/>
        <dbReference type="ChEBI" id="CHEBI:15378"/>
        <dbReference type="ChEBI" id="CHEBI:136412"/>
        <dbReference type="ChEBI" id="CHEBI:157695"/>
        <dbReference type="ChEBI" id="CHEBI:167181"/>
        <dbReference type="EC" id="4.2.99.18"/>
    </reaction>
</comment>
<dbReference type="EC" id="4.2.99.18" evidence="7"/>
<evidence type="ECO:0000256" key="3">
    <source>
        <dbReference type="ARBA" id="ARBA00023204"/>
    </source>
</evidence>
<accession>A0AA46DXM2</accession>
<dbReference type="Pfam" id="PF22175">
    <property type="entry name" value="Ogg-HhH"/>
    <property type="match status" value="1"/>
</dbReference>
<evidence type="ECO:0000313" key="9">
    <source>
        <dbReference type="EMBL" id="TDT68594.1"/>
    </source>
</evidence>
<dbReference type="Proteomes" id="UP000294678">
    <property type="component" value="Unassembled WGS sequence"/>
</dbReference>
<dbReference type="RefSeq" id="WP_134113528.1">
    <property type="nucleotide sequence ID" value="NZ_SOBG01000007.1"/>
</dbReference>
<evidence type="ECO:0000256" key="1">
    <source>
        <dbReference type="ARBA" id="ARBA00022763"/>
    </source>
</evidence>
<dbReference type="EMBL" id="SOBG01000007">
    <property type="protein sequence ID" value="TDT68594.1"/>
    <property type="molecule type" value="Genomic_DNA"/>
</dbReference>
<name>A0AA46DXM2_9FUSO</name>
<dbReference type="InterPro" id="IPR012092">
    <property type="entry name" value="DNA_glyclase/AP_lyase_Ogg"/>
</dbReference>
<keyword evidence="4 7" id="KW-0456">Lyase</keyword>
<evidence type="ECO:0000256" key="5">
    <source>
        <dbReference type="ARBA" id="ARBA00023268"/>
    </source>
</evidence>
<dbReference type="HAMAP" id="MF_00241">
    <property type="entry name" value="Ogg"/>
    <property type="match status" value="1"/>
</dbReference>
<dbReference type="EC" id="3.2.2.-" evidence="7"/>